<name>A0A8S5P8A1_9CAUD</name>
<keyword evidence="1" id="KW-1133">Transmembrane helix</keyword>
<proteinExistence type="predicted"/>
<evidence type="ECO:0000256" key="1">
    <source>
        <dbReference type="SAM" id="Phobius"/>
    </source>
</evidence>
<organism evidence="2">
    <name type="scientific">Siphoviridae sp. cteYp19</name>
    <dbReference type="NCBI Taxonomy" id="2825592"/>
    <lineage>
        <taxon>Viruses</taxon>
        <taxon>Duplodnaviria</taxon>
        <taxon>Heunggongvirae</taxon>
        <taxon>Uroviricota</taxon>
        <taxon>Caudoviricetes</taxon>
    </lineage>
</organism>
<keyword evidence="1" id="KW-0472">Membrane</keyword>
<dbReference type="EMBL" id="BK015363">
    <property type="protein sequence ID" value="DAE03294.1"/>
    <property type="molecule type" value="Genomic_DNA"/>
</dbReference>
<sequence length="34" mass="4088">MNQTLIKKLILKLTIFLLATAFFWVVAFDFRKEQ</sequence>
<protein>
    <submittedName>
        <fullName evidence="2">Uncharacterized protein</fullName>
    </submittedName>
</protein>
<evidence type="ECO:0000313" key="2">
    <source>
        <dbReference type="EMBL" id="DAE03294.1"/>
    </source>
</evidence>
<keyword evidence="1" id="KW-0812">Transmembrane</keyword>
<feature type="transmembrane region" description="Helical" evidence="1">
    <location>
        <begin position="9"/>
        <end position="28"/>
    </location>
</feature>
<reference evidence="2" key="1">
    <citation type="journal article" date="2021" name="Proc. Natl. Acad. Sci. U.S.A.">
        <title>A Catalog of Tens of Thousands of Viruses from Human Metagenomes Reveals Hidden Associations with Chronic Diseases.</title>
        <authorList>
            <person name="Tisza M.J."/>
            <person name="Buck C.B."/>
        </authorList>
    </citation>
    <scope>NUCLEOTIDE SEQUENCE</scope>
    <source>
        <strain evidence="2">CteYp19</strain>
    </source>
</reference>
<accession>A0A8S5P8A1</accession>